<comment type="similarity">
    <text evidence="1">Belongs to the ParA family. MinD subfamily.</text>
</comment>
<dbReference type="EMBL" id="ANFO01000887">
    <property type="protein sequence ID" value="KGQ06021.1"/>
    <property type="molecule type" value="Genomic_DNA"/>
</dbReference>
<accession>A0A0A2VDP4</accession>
<dbReference type="GO" id="GO:0051782">
    <property type="term" value="P:negative regulation of cell division"/>
    <property type="evidence" value="ECO:0007669"/>
    <property type="project" value="TreeGrafter"/>
</dbReference>
<gene>
    <name evidence="7" type="ORF">BBAD15_g8719</name>
</gene>
<dbReference type="GO" id="GO:0000902">
    <property type="term" value="P:cell morphogenesis"/>
    <property type="evidence" value="ECO:0007669"/>
    <property type="project" value="InterPro"/>
</dbReference>
<name>A0A0A2VDP4_BEABA</name>
<dbReference type="CDD" id="cd02036">
    <property type="entry name" value="MinD"/>
    <property type="match status" value="1"/>
</dbReference>
<dbReference type="NCBIfam" id="TIGR01222">
    <property type="entry name" value="minC"/>
    <property type="match status" value="1"/>
</dbReference>
<dbReference type="PANTHER" id="PTHR43384">
    <property type="entry name" value="SEPTUM SITE-DETERMINING PROTEIN MIND HOMOLOG, CHLOROPLASTIC-RELATED"/>
    <property type="match status" value="1"/>
</dbReference>
<dbReference type="NCBIfam" id="TIGR01968">
    <property type="entry name" value="minD_bact"/>
    <property type="match status" value="1"/>
</dbReference>
<evidence type="ECO:0000256" key="2">
    <source>
        <dbReference type="ARBA" id="ARBA00022741"/>
    </source>
</evidence>
<dbReference type="GO" id="GO:0009898">
    <property type="term" value="C:cytoplasmic side of plasma membrane"/>
    <property type="evidence" value="ECO:0007669"/>
    <property type="project" value="TreeGrafter"/>
</dbReference>
<dbReference type="SUPFAM" id="SSF63848">
    <property type="entry name" value="Cell-division inhibitor MinC, C-terminal domain"/>
    <property type="match status" value="1"/>
</dbReference>
<evidence type="ECO:0000256" key="3">
    <source>
        <dbReference type="ARBA" id="ARBA00022840"/>
    </source>
</evidence>
<feature type="domain" description="Septum formation inhibitor MinC N-terminal" evidence="6">
    <location>
        <begin position="6"/>
        <end position="75"/>
    </location>
</feature>
<evidence type="ECO:0000313" key="8">
    <source>
        <dbReference type="Proteomes" id="UP000030106"/>
    </source>
</evidence>
<keyword evidence="3" id="KW-0067">ATP-binding</keyword>
<feature type="domain" description="Septum formation inhibitor MinC C-terminal" evidence="5">
    <location>
        <begin position="133"/>
        <end position="225"/>
    </location>
</feature>
<dbReference type="HAMAP" id="MF_00267">
    <property type="entry name" value="MinC"/>
    <property type="match status" value="1"/>
</dbReference>
<evidence type="ECO:0000259" key="4">
    <source>
        <dbReference type="Pfam" id="PF01656"/>
    </source>
</evidence>
<dbReference type="InterPro" id="IPR005526">
    <property type="entry name" value="Septum_form_inhib_MinC_C"/>
</dbReference>
<dbReference type="GO" id="GO:0016887">
    <property type="term" value="F:ATP hydrolysis activity"/>
    <property type="evidence" value="ECO:0007669"/>
    <property type="project" value="InterPro"/>
</dbReference>
<dbReference type="GO" id="GO:0005829">
    <property type="term" value="C:cytosol"/>
    <property type="evidence" value="ECO:0007669"/>
    <property type="project" value="TreeGrafter"/>
</dbReference>
<dbReference type="NCBIfam" id="NF008079">
    <property type="entry name" value="PRK10818.1"/>
    <property type="match status" value="1"/>
</dbReference>
<sequence length="486" mass="52486">MSNTPIELKGSSFTLSVVHLHDAQPEVIRQALEDKIAQAPAFLKNAPVVVNVASLDGSANWKKVQQAVTATGLRVVGISGCKDEALKAEIERAGLPLLTEGKEKAARTPKAAPAEPVVVAAPDVTPVTKTRLIDAPVRSGQRIYAPNCDLIVTNHVSAGAELIADGNIHIYGMMRGRALAGASGDRDAQIFCTNLVAELVSIAGEYWLSEQIPADYYGKAARLNLASGGVGKTTSSAAIATGLAQKGRKTVVIDFDIGLRNLDLIMGCERRVVYDFVNVIQGDATLNQALIRDKRTEQLYILPASQTRDKDALTREGVAKVLEDLKNMDFEFIVCDSPAGIETGALMALYFADEAVITTNPEVSSVRDSDRILGILSSKSRRAENGEDPIKEHLLLTRYNPGRVNKGDMLSMEDVLEILRIPLVGVIPEDQSVLRASNQGEPVILDGESDAGKAYADTVERLLGEERPFRFIEEEKKGFLKRLFGG</sequence>
<dbReference type="PANTHER" id="PTHR43384:SF6">
    <property type="entry name" value="SEPTUM SITE-DETERMINING PROTEIN MIND HOMOLOG, CHLOROPLASTIC"/>
    <property type="match status" value="1"/>
</dbReference>
<dbReference type="InterPro" id="IPR027417">
    <property type="entry name" value="P-loop_NTPase"/>
</dbReference>
<proteinExistence type="inferred from homology"/>
<dbReference type="GO" id="GO:0005524">
    <property type="term" value="F:ATP binding"/>
    <property type="evidence" value="ECO:0007669"/>
    <property type="project" value="UniProtKB-KW"/>
</dbReference>
<evidence type="ECO:0000313" key="7">
    <source>
        <dbReference type="EMBL" id="KGQ06021.1"/>
    </source>
</evidence>
<dbReference type="Proteomes" id="UP000030106">
    <property type="component" value="Unassembled WGS sequence"/>
</dbReference>
<dbReference type="Pfam" id="PF05209">
    <property type="entry name" value="MinC_N"/>
    <property type="match status" value="1"/>
</dbReference>
<keyword evidence="2" id="KW-0547">Nucleotide-binding</keyword>
<protein>
    <submittedName>
        <fullName evidence="7">Septum site-determining protein MinD</fullName>
    </submittedName>
</protein>
<dbReference type="InterPro" id="IPR036145">
    <property type="entry name" value="MinC_C_sf"/>
</dbReference>
<dbReference type="InterPro" id="IPR002586">
    <property type="entry name" value="CobQ/CobB/MinD/ParA_Nub-bd_dom"/>
</dbReference>
<evidence type="ECO:0000256" key="1">
    <source>
        <dbReference type="ARBA" id="ARBA00010257"/>
    </source>
</evidence>
<dbReference type="Gene3D" id="3.40.50.300">
    <property type="entry name" value="P-loop containing nucleotide triphosphate hydrolases"/>
    <property type="match status" value="1"/>
</dbReference>
<dbReference type="InterPro" id="IPR007874">
    <property type="entry name" value="MinC_N"/>
</dbReference>
<feature type="domain" description="CobQ/CobB/MinD/ParA nucleotide binding" evidence="4">
    <location>
        <begin position="227"/>
        <end position="443"/>
    </location>
</feature>
<dbReference type="Pfam" id="PF01656">
    <property type="entry name" value="CbiA"/>
    <property type="match status" value="1"/>
</dbReference>
<comment type="caution">
    <text evidence="7">The sequence shown here is derived from an EMBL/GenBank/DDBJ whole genome shotgun (WGS) entry which is preliminary data.</text>
</comment>
<dbReference type="InterPro" id="IPR050625">
    <property type="entry name" value="ParA/MinD_ATPase"/>
</dbReference>
<reference evidence="7 8" key="1">
    <citation type="submission" date="2012-10" db="EMBL/GenBank/DDBJ databases">
        <title>Genome sequencing and analysis of entomopathogenic fungi Beauveria bassiana D1-5.</title>
        <authorList>
            <person name="Li Q."/>
            <person name="Wang L."/>
            <person name="Zhang Z."/>
            <person name="Wang Q."/>
            <person name="Ren J."/>
            <person name="Wang M."/>
            <person name="Xu W."/>
            <person name="Wang J."/>
            <person name="Lu Y."/>
            <person name="Du Q."/>
            <person name="Sun Z."/>
        </authorList>
    </citation>
    <scope>NUCLEOTIDE SEQUENCE [LARGE SCALE GENOMIC DNA]</scope>
    <source>
        <strain evidence="7 8">D1-5</strain>
    </source>
</reference>
<dbReference type="InterPro" id="IPR010223">
    <property type="entry name" value="MinD"/>
</dbReference>
<dbReference type="Gene3D" id="3.30.70.260">
    <property type="match status" value="1"/>
</dbReference>
<evidence type="ECO:0000259" key="5">
    <source>
        <dbReference type="Pfam" id="PF03775"/>
    </source>
</evidence>
<dbReference type="FunFam" id="3.40.50.300:FF:000068">
    <property type="entry name" value="Site-determining protein"/>
    <property type="match status" value="1"/>
</dbReference>
<dbReference type="GO" id="GO:1901891">
    <property type="term" value="P:regulation of cell septum assembly"/>
    <property type="evidence" value="ECO:0007669"/>
    <property type="project" value="InterPro"/>
</dbReference>
<dbReference type="SUPFAM" id="SSF52540">
    <property type="entry name" value="P-loop containing nucleoside triphosphate hydrolases"/>
    <property type="match status" value="1"/>
</dbReference>
<dbReference type="STRING" id="1245745.A0A0A2VDP4"/>
<dbReference type="AlphaFoldDB" id="A0A0A2VDP4"/>
<dbReference type="Pfam" id="PF03775">
    <property type="entry name" value="MinC_C"/>
    <property type="match status" value="1"/>
</dbReference>
<organism evidence="7 8">
    <name type="scientific">Beauveria bassiana D1-5</name>
    <dbReference type="NCBI Taxonomy" id="1245745"/>
    <lineage>
        <taxon>Eukaryota</taxon>
        <taxon>Fungi</taxon>
        <taxon>Dikarya</taxon>
        <taxon>Ascomycota</taxon>
        <taxon>Pezizomycotina</taxon>
        <taxon>Sordariomycetes</taxon>
        <taxon>Hypocreomycetidae</taxon>
        <taxon>Hypocreales</taxon>
        <taxon>Cordycipitaceae</taxon>
        <taxon>Beauveria</taxon>
    </lineage>
</organism>
<dbReference type="InterPro" id="IPR013033">
    <property type="entry name" value="MinC"/>
</dbReference>
<dbReference type="HOGENOM" id="CLU_561379_0_0_1"/>
<evidence type="ECO:0000259" key="6">
    <source>
        <dbReference type="Pfam" id="PF05209"/>
    </source>
</evidence>